<comment type="caution">
    <text evidence="1">The sequence shown here is derived from an EMBL/GenBank/DDBJ whole genome shotgun (WGS) entry which is preliminary data.</text>
</comment>
<dbReference type="InterPro" id="IPR029063">
    <property type="entry name" value="SAM-dependent_MTases_sf"/>
</dbReference>
<protein>
    <recommendedName>
        <fullName evidence="3">Methyltransferase type 11 domain-containing protein</fullName>
    </recommendedName>
</protein>
<dbReference type="AlphaFoldDB" id="A0A1X3DIE4"/>
<evidence type="ECO:0000313" key="2">
    <source>
        <dbReference type="Proteomes" id="UP000193303"/>
    </source>
</evidence>
<reference evidence="2" key="1">
    <citation type="submission" date="2017-01" db="EMBL/GenBank/DDBJ databases">
        <authorList>
            <person name="Mah S.A."/>
            <person name="Swanson W.J."/>
            <person name="Moy G.W."/>
            <person name="Vacquier V.D."/>
        </authorList>
    </citation>
    <scope>NUCLEOTIDE SEQUENCE [LARGE SCALE GENOMIC DNA]</scope>
    <source>
        <strain evidence="2">124861</strain>
    </source>
</reference>
<gene>
    <name evidence="1" type="ORF">BV912_05795</name>
</gene>
<dbReference type="EMBL" id="MTAB01000010">
    <property type="protein sequence ID" value="OSI22080.1"/>
    <property type="molecule type" value="Genomic_DNA"/>
</dbReference>
<name>A0A1X3DIE4_9NEIS</name>
<dbReference type="STRING" id="1931275.BV914_04805"/>
<sequence length="227" mass="26341">MEYEKLLHWFTDTEMGIYTSSLERHFFEHISSSTFSGKSVQFGMEEWLMPSEKCICVGRDIHMHSMAWPWERGSLDLIVMPHTLDNSLSTPYILTEAFRALSPEGQLVLTGFNPYSLWRFRNWFNGKYLPEAHYCHALSDLKNQLSKAGFQIEQGRFMVYLPPVQTKNAIKLFHFMENAGNRWWPHAAAVYGLVARKRIANIRISGEWTTTEENDMEIVLGTAKVEP</sequence>
<evidence type="ECO:0000313" key="1">
    <source>
        <dbReference type="EMBL" id="OSI22080.1"/>
    </source>
</evidence>
<accession>A0A1X3DIE4</accession>
<dbReference type="Proteomes" id="UP000193303">
    <property type="component" value="Unassembled WGS sequence"/>
</dbReference>
<organism evidence="1 2">
    <name type="scientific">Neisseria dumasiana</name>
    <dbReference type="NCBI Taxonomy" id="1931275"/>
    <lineage>
        <taxon>Bacteria</taxon>
        <taxon>Pseudomonadati</taxon>
        <taxon>Pseudomonadota</taxon>
        <taxon>Betaproteobacteria</taxon>
        <taxon>Neisseriales</taxon>
        <taxon>Neisseriaceae</taxon>
        <taxon>Neisseria</taxon>
    </lineage>
</organism>
<dbReference type="SUPFAM" id="SSF53335">
    <property type="entry name" value="S-adenosyl-L-methionine-dependent methyltransferases"/>
    <property type="match status" value="1"/>
</dbReference>
<dbReference type="Gene3D" id="3.40.50.150">
    <property type="entry name" value="Vaccinia Virus protein VP39"/>
    <property type="match status" value="1"/>
</dbReference>
<evidence type="ECO:0008006" key="3">
    <source>
        <dbReference type="Google" id="ProtNLM"/>
    </source>
</evidence>
<proteinExistence type="predicted"/>